<proteinExistence type="predicted"/>
<accession>A0A5D0U895</accession>
<comment type="caution">
    <text evidence="2">The sequence shown here is derived from an EMBL/GenBank/DDBJ whole genome shotgun (WGS) entry which is preliminary data.</text>
</comment>
<evidence type="ECO:0000313" key="3">
    <source>
        <dbReference type="Proteomes" id="UP000322634"/>
    </source>
</evidence>
<dbReference type="EMBL" id="VSFF01000008">
    <property type="protein sequence ID" value="TYC13259.1"/>
    <property type="molecule type" value="Genomic_DNA"/>
</dbReference>
<evidence type="ECO:0000256" key="1">
    <source>
        <dbReference type="SAM" id="SignalP"/>
    </source>
</evidence>
<name>A0A5D0U895_9ACTN</name>
<evidence type="ECO:0008006" key="4">
    <source>
        <dbReference type="Google" id="ProtNLM"/>
    </source>
</evidence>
<feature type="signal peptide" evidence="1">
    <location>
        <begin position="1"/>
        <end position="27"/>
    </location>
</feature>
<dbReference type="AlphaFoldDB" id="A0A5D0U895"/>
<evidence type="ECO:0000313" key="2">
    <source>
        <dbReference type="EMBL" id="TYC13259.1"/>
    </source>
</evidence>
<dbReference type="Proteomes" id="UP000322634">
    <property type="component" value="Unassembled WGS sequence"/>
</dbReference>
<organism evidence="2 3">
    <name type="scientific">Actinomadura syzygii</name>
    <dbReference type="NCBI Taxonomy" id="1427538"/>
    <lineage>
        <taxon>Bacteria</taxon>
        <taxon>Bacillati</taxon>
        <taxon>Actinomycetota</taxon>
        <taxon>Actinomycetes</taxon>
        <taxon>Streptosporangiales</taxon>
        <taxon>Thermomonosporaceae</taxon>
        <taxon>Actinomadura</taxon>
    </lineage>
</organism>
<protein>
    <recommendedName>
        <fullName evidence="4">SH3 domain-containing protein</fullName>
    </recommendedName>
</protein>
<keyword evidence="3" id="KW-1185">Reference proteome</keyword>
<gene>
    <name evidence="2" type="ORF">FXF65_22445</name>
</gene>
<reference evidence="2 3" key="1">
    <citation type="submission" date="2019-08" db="EMBL/GenBank/DDBJ databases">
        <title>Actinomadura sp. nov. CYP1-5 isolated from mountain soil.</title>
        <authorList>
            <person name="Songsumanus A."/>
            <person name="Kuncharoen N."/>
            <person name="Kudo T."/>
            <person name="Yuki M."/>
            <person name="Igarashi Y."/>
            <person name="Tanasupawat S."/>
        </authorList>
    </citation>
    <scope>NUCLEOTIDE SEQUENCE [LARGE SCALE GENOMIC DNA]</scope>
    <source>
        <strain evidence="2 3">GKU157</strain>
    </source>
</reference>
<feature type="chain" id="PRO_5022866255" description="SH3 domain-containing protein" evidence="1">
    <location>
        <begin position="28"/>
        <end position="102"/>
    </location>
</feature>
<keyword evidence="1" id="KW-0732">Signal</keyword>
<sequence length="102" mass="11101">MKNYVRAAVALLVATGAIVAPSVPANASPNSFPPSCPMHYETGQKKFVKGAKAHTGPYGANPVVWVLTRDEYLWVTGWCKNEKGNRWWGLSGGNYVWDGYAA</sequence>
<dbReference type="RefSeq" id="WP_148351953.1">
    <property type="nucleotide sequence ID" value="NZ_JBHSBF010000010.1"/>
</dbReference>